<evidence type="ECO:0000313" key="2">
    <source>
        <dbReference type="Proteomes" id="UP000823775"/>
    </source>
</evidence>
<sequence>MVLVLSQNLTVVTVKETIIIKGRGGEELKAFRLPNLFKSDIDFVKMYGVIGCDPLVVAGVERPALRILHCKHSRSGYFIYVASLPKSCVAVLLGCDVQCKNGMDPFHHTDSL</sequence>
<dbReference type="Proteomes" id="UP000823775">
    <property type="component" value="Unassembled WGS sequence"/>
</dbReference>
<keyword evidence="2" id="KW-1185">Reference proteome</keyword>
<name>A0ABS8SF08_DATST</name>
<proteinExistence type="predicted"/>
<reference evidence="1 2" key="1">
    <citation type="journal article" date="2021" name="BMC Genomics">
        <title>Datura genome reveals duplications of psychoactive alkaloid biosynthetic genes and high mutation rate following tissue culture.</title>
        <authorList>
            <person name="Rajewski A."/>
            <person name="Carter-House D."/>
            <person name="Stajich J."/>
            <person name="Litt A."/>
        </authorList>
    </citation>
    <scope>NUCLEOTIDE SEQUENCE [LARGE SCALE GENOMIC DNA]</scope>
    <source>
        <strain evidence="1">AR-01</strain>
    </source>
</reference>
<evidence type="ECO:0000313" key="1">
    <source>
        <dbReference type="EMBL" id="MCD7457461.1"/>
    </source>
</evidence>
<organism evidence="1 2">
    <name type="scientific">Datura stramonium</name>
    <name type="common">Jimsonweed</name>
    <name type="synonym">Common thornapple</name>
    <dbReference type="NCBI Taxonomy" id="4076"/>
    <lineage>
        <taxon>Eukaryota</taxon>
        <taxon>Viridiplantae</taxon>
        <taxon>Streptophyta</taxon>
        <taxon>Embryophyta</taxon>
        <taxon>Tracheophyta</taxon>
        <taxon>Spermatophyta</taxon>
        <taxon>Magnoliopsida</taxon>
        <taxon>eudicotyledons</taxon>
        <taxon>Gunneridae</taxon>
        <taxon>Pentapetalae</taxon>
        <taxon>asterids</taxon>
        <taxon>lamiids</taxon>
        <taxon>Solanales</taxon>
        <taxon>Solanaceae</taxon>
        <taxon>Solanoideae</taxon>
        <taxon>Datureae</taxon>
        <taxon>Datura</taxon>
    </lineage>
</organism>
<gene>
    <name evidence="1" type="ORF">HAX54_035109</name>
</gene>
<dbReference type="EMBL" id="JACEIK010000456">
    <property type="protein sequence ID" value="MCD7457461.1"/>
    <property type="molecule type" value="Genomic_DNA"/>
</dbReference>
<accession>A0ABS8SF08</accession>
<comment type="caution">
    <text evidence="1">The sequence shown here is derived from an EMBL/GenBank/DDBJ whole genome shotgun (WGS) entry which is preliminary data.</text>
</comment>
<protein>
    <submittedName>
        <fullName evidence="1">Uncharacterized protein</fullName>
    </submittedName>
</protein>